<dbReference type="RefSeq" id="WP_103238116.1">
    <property type="nucleotide sequence ID" value="NZ_JANJZD010000003.1"/>
</dbReference>
<dbReference type="Proteomes" id="UP000236311">
    <property type="component" value="Unassembled WGS sequence"/>
</dbReference>
<organism evidence="1 2">
    <name type="scientific">Acetatifactor muris</name>
    <dbReference type="NCBI Taxonomy" id="879566"/>
    <lineage>
        <taxon>Bacteria</taxon>
        <taxon>Bacillati</taxon>
        <taxon>Bacillota</taxon>
        <taxon>Clostridia</taxon>
        <taxon>Lachnospirales</taxon>
        <taxon>Lachnospiraceae</taxon>
        <taxon>Acetatifactor</taxon>
    </lineage>
</organism>
<keyword evidence="2" id="KW-1185">Reference proteome</keyword>
<protein>
    <recommendedName>
        <fullName evidence="3">DUF3990 domain-containing protein</fullName>
    </recommendedName>
</protein>
<dbReference type="AlphaFoldDB" id="A0A2K4ZC15"/>
<dbReference type="Pfam" id="PF13151">
    <property type="entry name" value="DUF3990"/>
    <property type="match status" value="1"/>
</dbReference>
<dbReference type="InterPro" id="IPR025051">
    <property type="entry name" value="DUF3990"/>
</dbReference>
<dbReference type="OrthoDB" id="9813772at2"/>
<name>A0A2K4ZC15_9FIRM</name>
<dbReference type="EMBL" id="OFSM01000003">
    <property type="protein sequence ID" value="SOY28005.1"/>
    <property type="molecule type" value="Genomic_DNA"/>
</dbReference>
<gene>
    <name evidence="1" type="ORF">AMURIS_00710</name>
</gene>
<evidence type="ECO:0000313" key="2">
    <source>
        <dbReference type="Proteomes" id="UP000236311"/>
    </source>
</evidence>
<proteinExistence type="predicted"/>
<sequence>MMLYHGTNIDIQSIDLASCRPYKDFGRGFYTTDLLEQAQKMAKRVSRIYGGNPIVNLYEIDDNYMKNKELKIINFGTIPSEKWAVFVMNNRNRTFIDFKSLDCNFDYKYDIVVGPIADDDMAILFRQYQNNLISLQALLNGMTYQKTTSQYSFHTEKAVSLLKKVGVLQ</sequence>
<evidence type="ECO:0008006" key="3">
    <source>
        <dbReference type="Google" id="ProtNLM"/>
    </source>
</evidence>
<evidence type="ECO:0000313" key="1">
    <source>
        <dbReference type="EMBL" id="SOY28005.1"/>
    </source>
</evidence>
<reference evidence="1 2" key="1">
    <citation type="submission" date="2018-01" db="EMBL/GenBank/DDBJ databases">
        <authorList>
            <person name="Gaut B.S."/>
            <person name="Morton B.R."/>
            <person name="Clegg M.T."/>
            <person name="Duvall M.R."/>
        </authorList>
    </citation>
    <scope>NUCLEOTIDE SEQUENCE [LARGE SCALE GENOMIC DNA]</scope>
    <source>
        <strain evidence="1">GP69</strain>
    </source>
</reference>
<accession>A0A2K4ZC15</accession>